<dbReference type="STRING" id="1462526.BN990_03743"/>
<sequence>MDETEWDIQEVKRLKKKQLIQYNFGMLFLFLLFAYYVKTGGTFLAFLILCCVFFWIMAAHTLYTLKTGKMIGTKTNRLVQAFDRDHRGERRWKRKTMTEAVIISMISVIFTVLLFMINFDSVKLDFPSDTFPLIGGWLGFNIGEIVRMNNL</sequence>
<evidence type="ECO:0000313" key="3">
    <source>
        <dbReference type="Proteomes" id="UP000028875"/>
    </source>
</evidence>
<accession>A0A024QFP4</accession>
<feature type="transmembrane region" description="Helical" evidence="1">
    <location>
        <begin position="19"/>
        <end position="37"/>
    </location>
</feature>
<keyword evidence="1" id="KW-0472">Membrane</keyword>
<dbReference type="AlphaFoldDB" id="A0A024QFP4"/>
<evidence type="ECO:0000313" key="2">
    <source>
        <dbReference type="EMBL" id="CDQ41373.1"/>
    </source>
</evidence>
<proteinExistence type="predicted"/>
<dbReference type="RefSeq" id="WP_021292667.1">
    <property type="nucleotide sequence ID" value="NZ_BNER01000013.1"/>
</dbReference>
<gene>
    <name evidence="2" type="ORF">BN990_03743</name>
</gene>
<dbReference type="OrthoDB" id="2429144at2"/>
<feature type="transmembrane region" description="Helical" evidence="1">
    <location>
        <begin position="43"/>
        <end position="65"/>
    </location>
</feature>
<dbReference type="EMBL" id="CCDP010000002">
    <property type="protein sequence ID" value="CDQ41373.1"/>
    <property type="molecule type" value="Genomic_DNA"/>
</dbReference>
<reference evidence="2 3" key="1">
    <citation type="submission" date="2014-03" db="EMBL/GenBank/DDBJ databases">
        <authorList>
            <person name="Urmite Genomes U."/>
        </authorList>
    </citation>
    <scope>NUCLEOTIDE SEQUENCE [LARGE SCALE GENOMIC DNA]</scope>
    <source>
        <strain evidence="2 3">Vm-5</strain>
    </source>
</reference>
<keyword evidence="1" id="KW-1133">Transmembrane helix</keyword>
<evidence type="ECO:0000256" key="1">
    <source>
        <dbReference type="SAM" id="Phobius"/>
    </source>
</evidence>
<name>A0A024QFP4_9BACI</name>
<dbReference type="Proteomes" id="UP000028875">
    <property type="component" value="Unassembled WGS sequence"/>
</dbReference>
<dbReference type="eggNOG" id="ENOG50346KR">
    <property type="taxonomic scope" value="Bacteria"/>
</dbReference>
<organism evidence="2 3">
    <name type="scientific">Virgibacillus massiliensis</name>
    <dbReference type="NCBI Taxonomy" id="1462526"/>
    <lineage>
        <taxon>Bacteria</taxon>
        <taxon>Bacillati</taxon>
        <taxon>Bacillota</taxon>
        <taxon>Bacilli</taxon>
        <taxon>Bacillales</taxon>
        <taxon>Bacillaceae</taxon>
        <taxon>Virgibacillus</taxon>
    </lineage>
</organism>
<comment type="caution">
    <text evidence="2">The sequence shown here is derived from an EMBL/GenBank/DDBJ whole genome shotgun (WGS) entry which is preliminary data.</text>
</comment>
<keyword evidence="3" id="KW-1185">Reference proteome</keyword>
<protein>
    <submittedName>
        <fullName evidence="2">Uncharacterized protein</fullName>
    </submittedName>
</protein>
<keyword evidence="1" id="KW-0812">Transmembrane</keyword>
<reference evidence="3" key="2">
    <citation type="submission" date="2014-05" db="EMBL/GenBank/DDBJ databases">
        <title>Draft genome sequence of Virgibacillus massiliensis Vm-5.</title>
        <authorList>
            <person name="Khelaifia S."/>
            <person name="Croce O."/>
            <person name="Lagier J.C."/>
            <person name="Raoult D."/>
        </authorList>
    </citation>
    <scope>NUCLEOTIDE SEQUENCE [LARGE SCALE GENOMIC DNA]</scope>
    <source>
        <strain evidence="3">Vm-5</strain>
    </source>
</reference>
<feature type="transmembrane region" description="Helical" evidence="1">
    <location>
        <begin position="100"/>
        <end position="119"/>
    </location>
</feature>